<dbReference type="Gene3D" id="3.40.50.2000">
    <property type="entry name" value="Glycogen Phosphorylase B"/>
    <property type="match status" value="2"/>
</dbReference>
<dbReference type="RefSeq" id="WP_200674104.1">
    <property type="nucleotide sequence ID" value="NZ_JAACYA010000002.1"/>
</dbReference>
<keyword evidence="1" id="KW-0328">Glycosyltransferase</keyword>
<gene>
    <name evidence="3" type="ORF">GWK41_06370</name>
</gene>
<sequence length="325" mass="37154">MKVLVIRLSSLGDVILSSAVLNPLYTQGFEIDFLTLKPFHQLFESDYRINSVIYADKKELTGASSIKKFASQLKDYDYIIDLHSTFRSVLLTKFLKGKVLRYRKKSILRRLYTKRFFRKFLKKPFNVLEGYIDVIVPLGIEKKIYRPEIILTEKEIDSAKKKLPENFIVIGAGARYRNKSYPFFDKVSQILLKEGFTVVLVGSREDKRIDKGRYSEGVIDLRGKLTIRESLSVVSNALLTVSNDSAVAHMSRAVKTPVLMIYGATHPFFGFYPFPEEGEYILKGLKCQPCHIHGKKECKLKTVECLNIGPEVIANRALNLLKKSL</sequence>
<evidence type="ECO:0000313" key="3">
    <source>
        <dbReference type="EMBL" id="MBK3332688.1"/>
    </source>
</evidence>
<proteinExistence type="predicted"/>
<dbReference type="CDD" id="cd03789">
    <property type="entry name" value="GT9_LPS_heptosyltransferase"/>
    <property type="match status" value="1"/>
</dbReference>
<accession>A0ABS1GIB1</accession>
<keyword evidence="2" id="KW-0808">Transferase</keyword>
<dbReference type="Pfam" id="PF01075">
    <property type="entry name" value="Glyco_transf_9"/>
    <property type="match status" value="1"/>
</dbReference>
<dbReference type="SUPFAM" id="SSF53756">
    <property type="entry name" value="UDP-Glycosyltransferase/glycogen phosphorylase"/>
    <property type="match status" value="1"/>
</dbReference>
<evidence type="ECO:0000256" key="1">
    <source>
        <dbReference type="ARBA" id="ARBA00022676"/>
    </source>
</evidence>
<evidence type="ECO:0000256" key="2">
    <source>
        <dbReference type="ARBA" id="ARBA00022679"/>
    </source>
</evidence>
<reference evidence="3 4" key="1">
    <citation type="journal article" date="2021" name="Syst. Appl. Microbiol.">
        <title>Persephonella atlantica sp. nov.: How to adapt to physico-chemical gradients in high temperature hydrothermal habitats.</title>
        <authorList>
            <person name="Francois D.X."/>
            <person name="Godfroy A."/>
            <person name="Mathien C."/>
            <person name="Aube J."/>
            <person name="Cathalot C."/>
            <person name="Lesongeur F."/>
            <person name="L'Haridon S."/>
            <person name="Philippon X."/>
            <person name="Roussel E.G."/>
        </authorList>
    </citation>
    <scope>NUCLEOTIDE SEQUENCE [LARGE SCALE GENOMIC DNA]</scope>
    <source>
        <strain evidence="3 4">MO1340</strain>
    </source>
</reference>
<dbReference type="PANTHER" id="PTHR30160:SF1">
    <property type="entry name" value="LIPOPOLYSACCHARIDE 1,2-N-ACETYLGLUCOSAMINETRANSFERASE-RELATED"/>
    <property type="match status" value="1"/>
</dbReference>
<name>A0ABS1GIB1_9AQUI</name>
<evidence type="ECO:0000313" key="4">
    <source>
        <dbReference type="Proteomes" id="UP000772812"/>
    </source>
</evidence>
<dbReference type="EMBL" id="JAACYA010000002">
    <property type="protein sequence ID" value="MBK3332688.1"/>
    <property type="molecule type" value="Genomic_DNA"/>
</dbReference>
<dbReference type="InterPro" id="IPR051199">
    <property type="entry name" value="LPS_LOS_Heptosyltrfase"/>
</dbReference>
<dbReference type="PANTHER" id="PTHR30160">
    <property type="entry name" value="TETRAACYLDISACCHARIDE 4'-KINASE-RELATED"/>
    <property type="match status" value="1"/>
</dbReference>
<organism evidence="3 4">
    <name type="scientific">Persephonella atlantica</name>
    <dbReference type="NCBI Taxonomy" id="2699429"/>
    <lineage>
        <taxon>Bacteria</taxon>
        <taxon>Pseudomonadati</taxon>
        <taxon>Aquificota</taxon>
        <taxon>Aquificia</taxon>
        <taxon>Aquificales</taxon>
        <taxon>Hydrogenothermaceae</taxon>
        <taxon>Persephonella</taxon>
    </lineage>
</organism>
<dbReference type="Proteomes" id="UP000772812">
    <property type="component" value="Unassembled WGS sequence"/>
</dbReference>
<keyword evidence="4" id="KW-1185">Reference proteome</keyword>
<comment type="caution">
    <text evidence="3">The sequence shown here is derived from an EMBL/GenBank/DDBJ whole genome shotgun (WGS) entry which is preliminary data.</text>
</comment>
<protein>
    <submittedName>
        <fullName evidence="3">Glycosyltransferase family 9 protein</fullName>
    </submittedName>
</protein>
<dbReference type="InterPro" id="IPR002201">
    <property type="entry name" value="Glyco_trans_9"/>
</dbReference>